<evidence type="ECO:0000313" key="7">
    <source>
        <dbReference type="EMBL" id="VAX14441.1"/>
    </source>
</evidence>
<organism evidence="7">
    <name type="scientific">hydrothermal vent metagenome</name>
    <dbReference type="NCBI Taxonomy" id="652676"/>
    <lineage>
        <taxon>unclassified sequences</taxon>
        <taxon>metagenomes</taxon>
        <taxon>ecological metagenomes</taxon>
    </lineage>
</organism>
<dbReference type="GO" id="GO:0030288">
    <property type="term" value="C:outer membrane-bounded periplasmic space"/>
    <property type="evidence" value="ECO:0007669"/>
    <property type="project" value="TreeGrafter"/>
</dbReference>
<gene>
    <name evidence="7" type="ORF">MNBD_GAMMA24-2280</name>
</gene>
<dbReference type="AlphaFoldDB" id="A0A3B1BIW6"/>
<dbReference type="Gene3D" id="2.50.20.10">
    <property type="entry name" value="Lipoprotein localisation LolA/LolB/LppX"/>
    <property type="match status" value="1"/>
</dbReference>
<comment type="similarity">
    <text evidence="2">Belongs to the RseB family.</text>
</comment>
<proteinExistence type="inferred from homology"/>
<dbReference type="PIRSF" id="PIRSF005427">
    <property type="entry name" value="RseB"/>
    <property type="match status" value="1"/>
</dbReference>
<comment type="subcellular location">
    <subcellularLocation>
        <location evidence="1">Periplasm</location>
    </subcellularLocation>
</comment>
<dbReference type="GO" id="GO:0032885">
    <property type="term" value="P:regulation of polysaccharide biosynthetic process"/>
    <property type="evidence" value="ECO:0007669"/>
    <property type="project" value="TreeGrafter"/>
</dbReference>
<evidence type="ECO:0000256" key="4">
    <source>
        <dbReference type="ARBA" id="ARBA00022764"/>
    </source>
</evidence>
<dbReference type="Pfam" id="PF03888">
    <property type="entry name" value="MucB_RseB"/>
    <property type="match status" value="1"/>
</dbReference>
<evidence type="ECO:0000259" key="6">
    <source>
        <dbReference type="Pfam" id="PF17188"/>
    </source>
</evidence>
<evidence type="ECO:0000259" key="5">
    <source>
        <dbReference type="Pfam" id="PF03888"/>
    </source>
</evidence>
<dbReference type="InterPro" id="IPR033436">
    <property type="entry name" value="MucB/RseB_C"/>
</dbReference>
<dbReference type="PANTHER" id="PTHR38782">
    <property type="match status" value="1"/>
</dbReference>
<sequence length="342" mass="38900">MVHTFHVIDGQQLFKRLVIFVSFLLPLSLAFADQNQAEIQAWLKKMHSAAHSLSYEGIFVYSQHNQLSSMKIIHSVDESGERERLISMDGSGREVIRDHNKVTCYMPDRHSVVVEKSRKHDNYPPRFPIDIKALEKNYHLSLAGKSEVAGYISQKINILPKDKFRYGYHLWVEEKTGLLLKTHLVVEDDTPVEQFMFTQLRFHAQIPEALLKPGVDSRKFNWYEAPAKKQLPKSGKVELNWLVKQLPAGFLPDMKRMTSLPENLMPVEHLIFSDGLATVSIFIEDMMDSENNLRGGSHMGAVHAFGRAVDDHYVTVIGEVPYVTVKMIGESVALDTGKTGKQ</sequence>
<dbReference type="InterPro" id="IPR033434">
    <property type="entry name" value="MucB/RseB_N"/>
</dbReference>
<dbReference type="Gene3D" id="3.30.200.100">
    <property type="entry name" value="MucB/RseB, C-terminal domain"/>
    <property type="match status" value="1"/>
</dbReference>
<dbReference type="InterPro" id="IPR005588">
    <property type="entry name" value="MucB_RseB"/>
</dbReference>
<evidence type="ECO:0000256" key="1">
    <source>
        <dbReference type="ARBA" id="ARBA00004418"/>
    </source>
</evidence>
<protein>
    <submittedName>
        <fullName evidence="7">Sigma factor RpoE negative regulatory protein RseB</fullName>
    </submittedName>
</protein>
<dbReference type="Pfam" id="PF17188">
    <property type="entry name" value="MucB_RseB_C"/>
    <property type="match status" value="1"/>
</dbReference>
<name>A0A3B1BIW6_9ZZZZ</name>
<dbReference type="InterPro" id="IPR038484">
    <property type="entry name" value="MucB/RseB_C_sf"/>
</dbReference>
<keyword evidence="3" id="KW-0732">Signal</keyword>
<keyword evidence="4" id="KW-0574">Periplasm</keyword>
<evidence type="ECO:0000256" key="2">
    <source>
        <dbReference type="ARBA" id="ARBA00008150"/>
    </source>
</evidence>
<dbReference type="GO" id="GO:0045152">
    <property type="term" value="F:antisigma factor binding"/>
    <property type="evidence" value="ECO:0007669"/>
    <property type="project" value="TreeGrafter"/>
</dbReference>
<evidence type="ECO:0000256" key="3">
    <source>
        <dbReference type="ARBA" id="ARBA00022729"/>
    </source>
</evidence>
<accession>A0A3B1BIW6</accession>
<dbReference type="CDD" id="cd16327">
    <property type="entry name" value="RseB"/>
    <property type="match status" value="1"/>
</dbReference>
<reference evidence="7" key="1">
    <citation type="submission" date="2018-06" db="EMBL/GenBank/DDBJ databases">
        <authorList>
            <person name="Zhirakovskaya E."/>
        </authorList>
    </citation>
    <scope>NUCLEOTIDE SEQUENCE</scope>
</reference>
<feature type="domain" description="MucB/RseB C-terminal" evidence="6">
    <location>
        <begin position="238"/>
        <end position="332"/>
    </location>
</feature>
<dbReference type="PANTHER" id="PTHR38782:SF1">
    <property type="entry name" value="SIGMA-E FACTOR REGULATORY PROTEIN RSEB"/>
    <property type="match status" value="1"/>
</dbReference>
<feature type="domain" description="MucB/RseB N-terminal" evidence="5">
    <location>
        <begin position="39"/>
        <end position="213"/>
    </location>
</feature>
<dbReference type="EMBL" id="UOFZ01000175">
    <property type="protein sequence ID" value="VAX14441.1"/>
    <property type="molecule type" value="Genomic_DNA"/>
</dbReference>